<feature type="compositionally biased region" description="Basic and acidic residues" evidence="1">
    <location>
        <begin position="1"/>
        <end position="10"/>
    </location>
</feature>
<reference evidence="2 3" key="1">
    <citation type="submission" date="2020-03" db="EMBL/GenBank/DDBJ databases">
        <title>FDA dAtabase for Regulatory Grade micrObial Sequences (FDA-ARGOS): Supporting development and validation of Infectious Disease Dx tests.</title>
        <authorList>
            <person name="Campos J."/>
            <person name="Goldberg B."/>
            <person name="Tallon L."/>
            <person name="Sadzewicz L."/>
            <person name="Vavikolanu K."/>
            <person name="Mehta A."/>
            <person name="Aluvathingal J."/>
            <person name="Nadendla S."/>
            <person name="Nandy P."/>
            <person name="Geyer C."/>
            <person name="Yan Y."/>
            <person name="Sichtig H."/>
        </authorList>
    </citation>
    <scope>NUCLEOTIDE SEQUENCE [LARGE SCALE GENOMIC DNA]</scope>
    <source>
        <strain evidence="2 3">FDAARGOS_656</strain>
    </source>
</reference>
<organism evidence="2 3">
    <name type="scientific">Candida albicans</name>
    <name type="common">Yeast</name>
    <dbReference type="NCBI Taxonomy" id="5476"/>
    <lineage>
        <taxon>Eukaryota</taxon>
        <taxon>Fungi</taxon>
        <taxon>Dikarya</taxon>
        <taxon>Ascomycota</taxon>
        <taxon>Saccharomycotina</taxon>
        <taxon>Pichiomycetes</taxon>
        <taxon>Debaryomycetaceae</taxon>
        <taxon>Candida/Lodderomyces clade</taxon>
        <taxon>Candida</taxon>
    </lineage>
</organism>
<dbReference type="Proteomes" id="UP000536275">
    <property type="component" value="Unassembled WGS sequence"/>
</dbReference>
<feature type="compositionally biased region" description="Low complexity" evidence="1">
    <location>
        <begin position="20"/>
        <end position="31"/>
    </location>
</feature>
<comment type="caution">
    <text evidence="2">The sequence shown here is derived from an EMBL/GenBank/DDBJ whole genome shotgun (WGS) entry which is preliminary data.</text>
</comment>
<evidence type="ECO:0000256" key="1">
    <source>
        <dbReference type="SAM" id="MobiDB-lite"/>
    </source>
</evidence>
<proteinExistence type="predicted"/>
<dbReference type="AlphaFoldDB" id="A0A8H6C2A5"/>
<evidence type="ECO:0000313" key="2">
    <source>
        <dbReference type="EMBL" id="KAF6072128.1"/>
    </source>
</evidence>
<feature type="region of interest" description="Disordered" evidence="1">
    <location>
        <begin position="1"/>
        <end position="42"/>
    </location>
</feature>
<accession>A0A8H6C2A5</accession>
<sequence length="85" mass="9963">MSLDNEHDQFMDNLKPAVPSSSSSLSSSDLSQAEKELNQLQQDKQNLMIQQNQQYLESLFQDHKHQPIKLEMYKSPMVNYIEMNF</sequence>
<name>A0A8H6C2A5_CANAX</name>
<protein>
    <submittedName>
        <fullName evidence="2">Uncharacterized protein</fullName>
    </submittedName>
</protein>
<gene>
    <name evidence="2" type="ORF">FOB64_000192</name>
</gene>
<dbReference type="EMBL" id="JABWAD010000007">
    <property type="protein sequence ID" value="KAF6072128.1"/>
    <property type="molecule type" value="Genomic_DNA"/>
</dbReference>
<evidence type="ECO:0000313" key="3">
    <source>
        <dbReference type="Proteomes" id="UP000536275"/>
    </source>
</evidence>